<evidence type="ECO:0000313" key="8">
    <source>
        <dbReference type="Proteomes" id="UP000623776"/>
    </source>
</evidence>
<dbReference type="EMBL" id="BMXN01000006">
    <property type="protein sequence ID" value="GGW24005.1"/>
    <property type="molecule type" value="Genomic_DNA"/>
</dbReference>
<evidence type="ECO:0000256" key="3">
    <source>
        <dbReference type="ARBA" id="ARBA00023125"/>
    </source>
</evidence>
<dbReference type="PANTHER" id="PTHR30419:SF30">
    <property type="entry name" value="LYSR FAMILY TRANSCRIPTIONAL REGULATOR"/>
    <property type="match status" value="1"/>
</dbReference>
<dbReference type="PRINTS" id="PR00039">
    <property type="entry name" value="HTHLYSR"/>
</dbReference>
<dbReference type="Pfam" id="PF03466">
    <property type="entry name" value="LysR_substrate"/>
    <property type="match status" value="1"/>
</dbReference>
<dbReference type="GO" id="GO:0003700">
    <property type="term" value="F:DNA-binding transcription factor activity"/>
    <property type="evidence" value="ECO:0007669"/>
    <property type="project" value="InterPro"/>
</dbReference>
<dbReference type="GO" id="GO:0003677">
    <property type="term" value="F:DNA binding"/>
    <property type="evidence" value="ECO:0007669"/>
    <property type="project" value="UniProtKB-KW"/>
</dbReference>
<dbReference type="InterPro" id="IPR050950">
    <property type="entry name" value="HTH-type_LysR_regulators"/>
</dbReference>
<dbReference type="PANTHER" id="PTHR30419">
    <property type="entry name" value="HTH-TYPE TRANSCRIPTIONAL REGULATOR YBHD"/>
    <property type="match status" value="1"/>
</dbReference>
<keyword evidence="4" id="KW-0804">Transcription</keyword>
<evidence type="ECO:0000256" key="5">
    <source>
        <dbReference type="SAM" id="MobiDB-lite"/>
    </source>
</evidence>
<dbReference type="FunFam" id="1.10.10.10:FF:000001">
    <property type="entry name" value="LysR family transcriptional regulator"/>
    <property type="match status" value="1"/>
</dbReference>
<dbReference type="InterPro" id="IPR000847">
    <property type="entry name" value="LysR_HTH_N"/>
</dbReference>
<name>A0A8H9LZE2_9GAMM</name>
<dbReference type="InterPro" id="IPR005119">
    <property type="entry name" value="LysR_subst-bd"/>
</dbReference>
<evidence type="ECO:0000256" key="2">
    <source>
        <dbReference type="ARBA" id="ARBA00023015"/>
    </source>
</evidence>
<comment type="caution">
    <text evidence="7">The sequence shown here is derived from an EMBL/GenBank/DDBJ whole genome shotgun (WGS) entry which is preliminary data.</text>
</comment>
<dbReference type="AlphaFoldDB" id="A0A8H9LZE2"/>
<sequence>MNPSIQQLRVFVAVAHSRSLAEASERVHLSQPAISIALRKLEDSVGGALFARTTRQLLLTPEGKTFLPIAIRLLNDWNEAFEDLNDQFSKQRGKVTVAALPTLAAGLFPSVIKRFHEAYPRINLSLHDVLADQINQMVREGRADLGLSVPPQNADDLGFEPVLDDSYVAVCPEGHPLLEQPEVAWRQLADYPFIGINRLSSSRQDIDRIMASVGRSLDILCDARQIATVGRMVASGLGISVLPSLSFRQIANDGLAHRPLVKPTFQRALGIVLSKRHPPSAAARALRDMIHAPPTPPVPPTGDRTRHNLAD</sequence>
<accession>A0A8H9LZE2</accession>
<dbReference type="SUPFAM" id="SSF53850">
    <property type="entry name" value="Periplasmic binding protein-like II"/>
    <property type="match status" value="1"/>
</dbReference>
<keyword evidence="8" id="KW-1185">Reference proteome</keyword>
<dbReference type="PROSITE" id="PS50931">
    <property type="entry name" value="HTH_LYSR"/>
    <property type="match status" value="1"/>
</dbReference>
<protein>
    <submittedName>
        <fullName evidence="7">Transcriptional regulator</fullName>
    </submittedName>
</protein>
<evidence type="ECO:0000259" key="6">
    <source>
        <dbReference type="PROSITE" id="PS50931"/>
    </source>
</evidence>
<dbReference type="SUPFAM" id="SSF46785">
    <property type="entry name" value="Winged helix' DNA-binding domain"/>
    <property type="match status" value="1"/>
</dbReference>
<dbReference type="Gene3D" id="1.10.10.10">
    <property type="entry name" value="Winged helix-like DNA-binding domain superfamily/Winged helix DNA-binding domain"/>
    <property type="match status" value="1"/>
</dbReference>
<dbReference type="GO" id="GO:0005829">
    <property type="term" value="C:cytosol"/>
    <property type="evidence" value="ECO:0007669"/>
    <property type="project" value="TreeGrafter"/>
</dbReference>
<gene>
    <name evidence="7" type="primary">dhcR</name>
    <name evidence="7" type="ORF">GCM10007157_14380</name>
</gene>
<feature type="region of interest" description="Disordered" evidence="5">
    <location>
        <begin position="289"/>
        <end position="311"/>
    </location>
</feature>
<keyword evidence="2" id="KW-0805">Transcription regulation</keyword>
<dbReference type="Proteomes" id="UP000623776">
    <property type="component" value="Unassembled WGS sequence"/>
</dbReference>
<proteinExistence type="inferred from homology"/>
<feature type="domain" description="HTH lysR-type" evidence="6">
    <location>
        <begin position="3"/>
        <end position="60"/>
    </location>
</feature>
<keyword evidence="3" id="KW-0238">DNA-binding</keyword>
<comment type="similarity">
    <text evidence="1">Belongs to the LysR transcriptional regulatory family.</text>
</comment>
<evidence type="ECO:0000256" key="1">
    <source>
        <dbReference type="ARBA" id="ARBA00009437"/>
    </source>
</evidence>
<evidence type="ECO:0000313" key="7">
    <source>
        <dbReference type="EMBL" id="GGW24005.1"/>
    </source>
</evidence>
<dbReference type="Gene3D" id="3.40.190.290">
    <property type="match status" value="1"/>
</dbReference>
<evidence type="ECO:0000256" key="4">
    <source>
        <dbReference type="ARBA" id="ARBA00023163"/>
    </source>
</evidence>
<dbReference type="Pfam" id="PF00126">
    <property type="entry name" value="HTH_1"/>
    <property type="match status" value="1"/>
</dbReference>
<reference evidence="8" key="1">
    <citation type="journal article" date="2019" name="Int. J. Syst. Evol. Microbiol.">
        <title>The Global Catalogue of Microorganisms (GCM) 10K type strain sequencing project: providing services to taxonomists for standard genome sequencing and annotation.</title>
        <authorList>
            <consortium name="The Broad Institute Genomics Platform"/>
            <consortium name="The Broad Institute Genome Sequencing Center for Infectious Disease"/>
            <person name="Wu L."/>
            <person name="Ma J."/>
        </authorList>
    </citation>
    <scope>NUCLEOTIDE SEQUENCE [LARGE SCALE GENOMIC DNA]</scope>
    <source>
        <strain evidence="8">KCTC 22154</strain>
    </source>
</reference>
<dbReference type="CDD" id="cd08440">
    <property type="entry name" value="PBP2_LTTR_like_4"/>
    <property type="match status" value="1"/>
</dbReference>
<dbReference type="InterPro" id="IPR036388">
    <property type="entry name" value="WH-like_DNA-bd_sf"/>
</dbReference>
<organism evidence="7 8">
    <name type="scientific">Vreelandella hamiltonii</name>
    <dbReference type="NCBI Taxonomy" id="502829"/>
    <lineage>
        <taxon>Bacteria</taxon>
        <taxon>Pseudomonadati</taxon>
        <taxon>Pseudomonadota</taxon>
        <taxon>Gammaproteobacteria</taxon>
        <taxon>Oceanospirillales</taxon>
        <taxon>Halomonadaceae</taxon>
        <taxon>Vreelandella</taxon>
    </lineage>
</organism>
<dbReference type="InterPro" id="IPR036390">
    <property type="entry name" value="WH_DNA-bd_sf"/>
</dbReference>
<dbReference type="RefSeq" id="WP_189463273.1">
    <property type="nucleotide sequence ID" value="NZ_BMXN01000006.1"/>
</dbReference>